<dbReference type="VEuPathDB" id="FungiDB:VP01_281g7"/>
<accession>A0A0L6V457</accession>
<evidence type="ECO:0008006" key="3">
    <source>
        <dbReference type="Google" id="ProtNLM"/>
    </source>
</evidence>
<evidence type="ECO:0000313" key="1">
    <source>
        <dbReference type="EMBL" id="KNZ54905.1"/>
    </source>
</evidence>
<protein>
    <recommendedName>
        <fullName evidence="3">DUF4219 domain-containing protein</fullName>
    </recommendedName>
</protein>
<proteinExistence type="predicted"/>
<dbReference type="EMBL" id="LAVV01007746">
    <property type="protein sequence ID" value="KNZ54905.1"/>
    <property type="molecule type" value="Genomic_DNA"/>
</dbReference>
<keyword evidence="2" id="KW-1185">Reference proteome</keyword>
<sequence length="255" mass="28639">MENFNPTILKTTIEAIPVLTEDNFSSWQTRVTTLFKLGGVKEKMLEGNPALDDNDNTELCVIILSKLSTGTQSNVVNSKNKDDAQLLWKAILKQFMSSEPSNQAQVYNNFSNITFDASNIEKFITEVRSALVKMVDVGINIPEDIITYDLIKRLPSSLDNIKQTITDSCNGEDIKPEKLLNHLEIHLNELKVSTANKGKVVATSMYTSDNHKCLGGQHNPNSRTHPKEKCWAVYPEKRLAFLKKREEAQTKAKVA</sequence>
<organism evidence="1 2">
    <name type="scientific">Puccinia sorghi</name>
    <dbReference type="NCBI Taxonomy" id="27349"/>
    <lineage>
        <taxon>Eukaryota</taxon>
        <taxon>Fungi</taxon>
        <taxon>Dikarya</taxon>
        <taxon>Basidiomycota</taxon>
        <taxon>Pucciniomycotina</taxon>
        <taxon>Pucciniomycetes</taxon>
        <taxon>Pucciniales</taxon>
        <taxon>Pucciniaceae</taxon>
        <taxon>Puccinia</taxon>
    </lineage>
</organism>
<reference evidence="1 2" key="1">
    <citation type="submission" date="2015-08" db="EMBL/GenBank/DDBJ databases">
        <title>Next Generation Sequencing and Analysis of the Genome of Puccinia sorghi L Schw, the Causal Agent of Maize Common Rust.</title>
        <authorList>
            <person name="Rochi L."/>
            <person name="Burguener G."/>
            <person name="Darino M."/>
            <person name="Turjanski A."/>
            <person name="Kreff E."/>
            <person name="Dieguez M.J."/>
            <person name="Sacco F."/>
        </authorList>
    </citation>
    <scope>NUCLEOTIDE SEQUENCE [LARGE SCALE GENOMIC DNA]</scope>
    <source>
        <strain evidence="1 2">RO10H11247</strain>
    </source>
</reference>
<dbReference type="Pfam" id="PF14223">
    <property type="entry name" value="Retrotran_gag_2"/>
    <property type="match status" value="1"/>
</dbReference>
<dbReference type="OrthoDB" id="2847449at2759"/>
<gene>
    <name evidence="1" type="ORF">VP01_281g7</name>
</gene>
<evidence type="ECO:0000313" key="2">
    <source>
        <dbReference type="Proteomes" id="UP000037035"/>
    </source>
</evidence>
<dbReference type="Proteomes" id="UP000037035">
    <property type="component" value="Unassembled WGS sequence"/>
</dbReference>
<comment type="caution">
    <text evidence="1">The sequence shown here is derived from an EMBL/GenBank/DDBJ whole genome shotgun (WGS) entry which is preliminary data.</text>
</comment>
<name>A0A0L6V457_9BASI</name>
<dbReference type="AlphaFoldDB" id="A0A0L6V457"/>